<evidence type="ECO:0000313" key="3">
    <source>
        <dbReference type="Proteomes" id="UP000322631"/>
    </source>
</evidence>
<accession>A0A5C0SLB8</accession>
<feature type="region of interest" description="Disordered" evidence="1">
    <location>
        <begin position="36"/>
        <end position="90"/>
    </location>
</feature>
<proteinExistence type="predicted"/>
<name>A0A5C0SLB8_9EURY</name>
<dbReference type="PROSITE" id="PS51257">
    <property type="entry name" value="PROKAR_LIPOPROTEIN"/>
    <property type="match status" value="1"/>
</dbReference>
<dbReference type="GeneID" id="41609203"/>
<organism evidence="2 3">
    <name type="scientific">Thermococcus aciditolerans</name>
    <dbReference type="NCBI Taxonomy" id="2598455"/>
    <lineage>
        <taxon>Archaea</taxon>
        <taxon>Methanobacteriati</taxon>
        <taxon>Methanobacteriota</taxon>
        <taxon>Thermococci</taxon>
        <taxon>Thermococcales</taxon>
        <taxon>Thermococcaceae</taxon>
        <taxon>Thermococcus</taxon>
    </lineage>
</organism>
<feature type="compositionally biased region" description="Low complexity" evidence="1">
    <location>
        <begin position="73"/>
        <end position="85"/>
    </location>
</feature>
<sequence>MRRKALALSLVVVLLASIISGCISGGETKTVTVTKTVGPEETTTSPTETTQPTTSITNSPGETTPSTTRKETQTMTSNPSTTTSTVRVEDEDVISPDCKSDAWRNDYEEAIVCGVQRGFQEPIFPEDFYITTNDPYRVALEFADFLGNNVHLDVQKENQSMIKGYYYDIQTPLELRGNMKGTYADFAITGAYIFLEKGLDTYIVYAETENGFGLWPAFRVKEQYYDRILLIYWPYIIPMTLGGAIELLDYAGEPVKKVKIYHLWLDDKKVKAKLIETTEPGPLTPEYMMPATMDYFDNKGQVKLDLIEKLPKVIQEDNPNCKYVKSVDDIYYRNLKEYEVNVPLVLFLYSKPYHEQWMDILAKSTYGYLKQQGFDAQKCRKFTILDVVPSAFVKGGMYIRIYAEMPNS</sequence>
<feature type="compositionally biased region" description="Low complexity" evidence="1">
    <location>
        <begin position="36"/>
        <end position="60"/>
    </location>
</feature>
<dbReference type="AlphaFoldDB" id="A0A5C0SLB8"/>
<dbReference type="Proteomes" id="UP000322631">
    <property type="component" value="Chromosome"/>
</dbReference>
<protein>
    <submittedName>
        <fullName evidence="2">Uncharacterized protein</fullName>
    </submittedName>
</protein>
<dbReference type="KEGG" id="them:FPV09_05070"/>
<dbReference type="EMBL" id="CP041932">
    <property type="protein sequence ID" value="QEK14577.1"/>
    <property type="molecule type" value="Genomic_DNA"/>
</dbReference>
<dbReference type="RefSeq" id="WP_148882609.1">
    <property type="nucleotide sequence ID" value="NZ_CP041932.1"/>
</dbReference>
<reference evidence="2 3" key="1">
    <citation type="submission" date="2019-07" db="EMBL/GenBank/DDBJ databases">
        <title>Complete genome of Thermococcus acidophilus.</title>
        <authorList>
            <person name="Li X."/>
        </authorList>
    </citation>
    <scope>NUCLEOTIDE SEQUENCE [LARGE SCALE GENOMIC DNA]</scope>
    <source>
        <strain evidence="2 3">SY113</strain>
    </source>
</reference>
<evidence type="ECO:0000313" key="2">
    <source>
        <dbReference type="EMBL" id="QEK14577.1"/>
    </source>
</evidence>
<keyword evidence="3" id="KW-1185">Reference proteome</keyword>
<gene>
    <name evidence="2" type="ORF">FPV09_05070</name>
</gene>
<evidence type="ECO:0000256" key="1">
    <source>
        <dbReference type="SAM" id="MobiDB-lite"/>
    </source>
</evidence>